<dbReference type="STRING" id="574376.BAMA_04635"/>
<dbReference type="PANTHER" id="PTHR34069">
    <property type="entry name" value="3-OXOACYL-[ACYL-CARRIER-PROTEIN] SYNTHASE 3"/>
    <property type="match status" value="1"/>
</dbReference>
<dbReference type="AlphaFoldDB" id="A0A073K8H3"/>
<evidence type="ECO:0000259" key="3">
    <source>
        <dbReference type="Pfam" id="PF08541"/>
    </source>
</evidence>
<dbReference type="GO" id="GO:0004315">
    <property type="term" value="F:3-oxoacyl-[acyl-carrier-protein] synthase activity"/>
    <property type="evidence" value="ECO:0007669"/>
    <property type="project" value="InterPro"/>
</dbReference>
<feature type="domain" description="Beta-ketoacyl-[acyl-carrier-protein] synthase III N-terminal" evidence="4">
    <location>
        <begin position="113"/>
        <end position="181"/>
    </location>
</feature>
<gene>
    <name evidence="5" type="ORF">BAMA_04635</name>
</gene>
<dbReference type="InterPro" id="IPR013747">
    <property type="entry name" value="ACP_syn_III_C"/>
</dbReference>
<dbReference type="EMBL" id="JOTN01000013">
    <property type="protein sequence ID" value="KEK18558.1"/>
    <property type="molecule type" value="Genomic_DNA"/>
</dbReference>
<sequence length="307" mass="34533">MYLNTISTFRPANRVDIKDIKESIGLNAREYERVTDFHQLRYIMDSGKETSYDMVKNALQNLFQESSITSNDLGGIIYGHAMQSHPDGNSFLEKLKVEFSLEKIPSFTISDLNCVTPITAIEIATKLLSNSNKKYVLLLFAEKMYIDSMRKIEDMTVFSDGAVACLISAEGEGNEIISINQFVDSKVSNIGNWDEQSYRWFQMSYFLGIKKLLKLTQQKTGVDLSDIKLVVPHNVNYDTWELASRSLNIPIENIYTDNIAALGHVSGCDIFLNLQDALSNCKLKKGSYYLLLSVGLGGAYGCILLKH</sequence>
<keyword evidence="6" id="KW-1185">Reference proteome</keyword>
<dbReference type="GO" id="GO:0044550">
    <property type="term" value="P:secondary metabolite biosynthetic process"/>
    <property type="evidence" value="ECO:0007669"/>
    <property type="project" value="TreeGrafter"/>
</dbReference>
<evidence type="ECO:0000259" key="4">
    <source>
        <dbReference type="Pfam" id="PF08545"/>
    </source>
</evidence>
<dbReference type="SUPFAM" id="SSF53901">
    <property type="entry name" value="Thiolase-like"/>
    <property type="match status" value="1"/>
</dbReference>
<proteinExistence type="predicted"/>
<evidence type="ECO:0000256" key="1">
    <source>
        <dbReference type="ARBA" id="ARBA00022679"/>
    </source>
</evidence>
<feature type="domain" description="Beta-ketoacyl-[acyl-carrier-protein] synthase III C-terminal" evidence="3">
    <location>
        <begin position="218"/>
        <end position="306"/>
    </location>
</feature>
<evidence type="ECO:0000313" key="6">
    <source>
        <dbReference type="Proteomes" id="UP000027822"/>
    </source>
</evidence>
<dbReference type="Gene3D" id="3.40.47.10">
    <property type="match status" value="2"/>
</dbReference>
<name>A0A073K8H3_9BACI</name>
<evidence type="ECO:0000256" key="2">
    <source>
        <dbReference type="ARBA" id="ARBA00023315"/>
    </source>
</evidence>
<evidence type="ECO:0000313" key="5">
    <source>
        <dbReference type="EMBL" id="KEK18558.1"/>
    </source>
</evidence>
<dbReference type="Pfam" id="PF08541">
    <property type="entry name" value="ACP_syn_III_C"/>
    <property type="match status" value="1"/>
</dbReference>
<dbReference type="InterPro" id="IPR016039">
    <property type="entry name" value="Thiolase-like"/>
</dbReference>
<evidence type="ECO:0008006" key="7">
    <source>
        <dbReference type="Google" id="ProtNLM"/>
    </source>
</evidence>
<dbReference type="PANTHER" id="PTHR34069:SF2">
    <property type="entry name" value="BETA-KETOACYL-[ACYL-CARRIER-PROTEIN] SYNTHASE III"/>
    <property type="match status" value="1"/>
</dbReference>
<dbReference type="eggNOG" id="COG0332">
    <property type="taxonomic scope" value="Bacteria"/>
</dbReference>
<dbReference type="Pfam" id="PF08545">
    <property type="entry name" value="ACP_syn_III"/>
    <property type="match status" value="1"/>
</dbReference>
<organism evidence="5 6">
    <name type="scientific">Bacillus manliponensis</name>
    <dbReference type="NCBI Taxonomy" id="574376"/>
    <lineage>
        <taxon>Bacteria</taxon>
        <taxon>Bacillati</taxon>
        <taxon>Bacillota</taxon>
        <taxon>Bacilli</taxon>
        <taxon>Bacillales</taxon>
        <taxon>Bacillaceae</taxon>
        <taxon>Bacillus</taxon>
        <taxon>Bacillus cereus group</taxon>
    </lineage>
</organism>
<comment type="caution">
    <text evidence="5">The sequence shown here is derived from an EMBL/GenBank/DDBJ whole genome shotgun (WGS) entry which is preliminary data.</text>
</comment>
<dbReference type="RefSeq" id="WP_034640599.1">
    <property type="nucleotide sequence ID" value="NZ_CBCSJC010000014.1"/>
</dbReference>
<dbReference type="GO" id="GO:0006633">
    <property type="term" value="P:fatty acid biosynthetic process"/>
    <property type="evidence" value="ECO:0007669"/>
    <property type="project" value="InterPro"/>
</dbReference>
<protein>
    <recommendedName>
        <fullName evidence="7">3-oxoacyl-ACP synthase</fullName>
    </recommendedName>
</protein>
<dbReference type="InterPro" id="IPR013751">
    <property type="entry name" value="ACP_syn_III_N"/>
</dbReference>
<accession>A0A073K8H3</accession>
<keyword evidence="1" id="KW-0808">Transferase</keyword>
<keyword evidence="2" id="KW-0012">Acyltransferase</keyword>
<dbReference type="OrthoDB" id="2636646at2"/>
<dbReference type="Proteomes" id="UP000027822">
    <property type="component" value="Unassembled WGS sequence"/>
</dbReference>
<reference evidence="5 6" key="1">
    <citation type="submission" date="2014-06" db="EMBL/GenBank/DDBJ databases">
        <title>Draft genome sequence of Bacillus manliponensis JCM 15802 (MCCC 1A00708).</title>
        <authorList>
            <person name="Lai Q."/>
            <person name="Liu Y."/>
            <person name="Shao Z."/>
        </authorList>
    </citation>
    <scope>NUCLEOTIDE SEQUENCE [LARGE SCALE GENOMIC DNA]</scope>
    <source>
        <strain evidence="5 6">JCM 15802</strain>
    </source>
</reference>